<evidence type="ECO:0000256" key="3">
    <source>
        <dbReference type="ARBA" id="ARBA00022475"/>
    </source>
</evidence>
<comment type="subcellular location">
    <subcellularLocation>
        <location evidence="1">Cell membrane</location>
        <topology evidence="1">Multi-pass membrane protein</topology>
    </subcellularLocation>
</comment>
<dbReference type="Proteomes" id="UP000177067">
    <property type="component" value="Unassembled WGS sequence"/>
</dbReference>
<proteinExistence type="inferred from homology"/>
<feature type="transmembrane region" description="Helical" evidence="8">
    <location>
        <begin position="370"/>
        <end position="387"/>
    </location>
</feature>
<protein>
    <submittedName>
        <fullName evidence="9">Acyltransferase</fullName>
    </submittedName>
</protein>
<evidence type="ECO:0000313" key="10">
    <source>
        <dbReference type="Proteomes" id="UP000177067"/>
    </source>
</evidence>
<evidence type="ECO:0000256" key="1">
    <source>
        <dbReference type="ARBA" id="ARBA00004651"/>
    </source>
</evidence>
<dbReference type="PANTHER" id="PTHR13285">
    <property type="entry name" value="ACYLTRANSFERASE"/>
    <property type="match status" value="1"/>
</dbReference>
<feature type="transmembrane region" description="Helical" evidence="8">
    <location>
        <begin position="153"/>
        <end position="171"/>
    </location>
</feature>
<reference evidence="9 10" key="1">
    <citation type="journal article" date="2016" name="Nat. Commun.">
        <title>Thousands of microbial genomes shed light on interconnected biogeochemical processes in an aquifer system.</title>
        <authorList>
            <person name="Anantharaman K."/>
            <person name="Brown C.T."/>
            <person name="Hug L.A."/>
            <person name="Sharon I."/>
            <person name="Castelle C.J."/>
            <person name="Probst A.J."/>
            <person name="Thomas B.C."/>
            <person name="Singh A."/>
            <person name="Wilkins M.J."/>
            <person name="Karaoz U."/>
            <person name="Brodie E.L."/>
            <person name="Williams K.H."/>
            <person name="Hubbard S.S."/>
            <person name="Banfield J.F."/>
        </authorList>
    </citation>
    <scope>NUCLEOTIDE SEQUENCE [LARGE SCALE GENOMIC DNA]</scope>
</reference>
<keyword evidence="3 7" id="KW-1003">Cell membrane</keyword>
<dbReference type="PIRSF" id="PIRSF500217">
    <property type="entry name" value="AlgI"/>
    <property type="match status" value="1"/>
</dbReference>
<keyword evidence="5 8" id="KW-1133">Transmembrane helix</keyword>
<evidence type="ECO:0000256" key="4">
    <source>
        <dbReference type="ARBA" id="ARBA00022692"/>
    </source>
</evidence>
<evidence type="ECO:0000256" key="8">
    <source>
        <dbReference type="SAM" id="Phobius"/>
    </source>
</evidence>
<dbReference type="InterPro" id="IPR028362">
    <property type="entry name" value="AlgI"/>
</dbReference>
<sequence length="474" mass="55378">MLFNSLEFAIFLPIVFIIYWLVLGKRHYLQNIFLLLSSYIFYGLWNWYFLILIIFNSLINFIVGIKLEKIDNPLLRKGLFFLAIIINLTPLILFKYTNFLIESFSDLLSLVGFNVHITTLYILLPLGISFYTFKTLSYIIDVYTQKIKASTNILSFFVYVSFFPQLIAGPIERASSLLTQINKERKFNYNLTVDGMRQILWGLFQKIVIADTLAKTANIVFTNHTNMIGSDHIIGILYFTFQIYCDFAGYSNISIGVSKLLGFPSIQNFNYPYFSKNIAEFWNKWHISLSHWFRDYIFIPLGGNRCKNLKYIRNIIVTFALSGLWHGSGYTYLVWGILNGIYYIPLIFHKIIKKENNITNNSTIISIKKFLQIISTFVMISFAWIFFRAESITDALLYIQGFWTTSIFEKPTVSTIGIIFIIVFVVIEWNGRHKEHPLQMEKLPAIVRYGIYYALLALIFFYSGTESSFIYFKF</sequence>
<dbReference type="GO" id="GO:0042121">
    <property type="term" value="P:alginic acid biosynthetic process"/>
    <property type="evidence" value="ECO:0007669"/>
    <property type="project" value="InterPro"/>
</dbReference>
<keyword evidence="7 9" id="KW-0808">Transferase</keyword>
<gene>
    <name evidence="9" type="ORF">A2725_03830</name>
</gene>
<keyword evidence="6 7" id="KW-0472">Membrane</keyword>
<evidence type="ECO:0000256" key="5">
    <source>
        <dbReference type="ARBA" id="ARBA00022989"/>
    </source>
</evidence>
<evidence type="ECO:0000313" key="9">
    <source>
        <dbReference type="EMBL" id="OGH58852.1"/>
    </source>
</evidence>
<dbReference type="GO" id="GO:0016746">
    <property type="term" value="F:acyltransferase activity"/>
    <property type="evidence" value="ECO:0007669"/>
    <property type="project" value="UniProtKB-KW"/>
</dbReference>
<evidence type="ECO:0000256" key="7">
    <source>
        <dbReference type="PIRNR" id="PIRNR016636"/>
    </source>
</evidence>
<feature type="transmembrane region" description="Helical" evidence="8">
    <location>
        <begin position="6"/>
        <end position="23"/>
    </location>
</feature>
<feature type="transmembrane region" description="Helical" evidence="8">
    <location>
        <begin position="407"/>
        <end position="429"/>
    </location>
</feature>
<dbReference type="InterPro" id="IPR051085">
    <property type="entry name" value="MB_O-acyltransferase"/>
</dbReference>
<feature type="transmembrane region" description="Helical" evidence="8">
    <location>
        <begin position="79"/>
        <end position="96"/>
    </location>
</feature>
<feature type="transmembrane region" description="Helical" evidence="8">
    <location>
        <begin position="450"/>
        <end position="472"/>
    </location>
</feature>
<dbReference type="Pfam" id="PF03062">
    <property type="entry name" value="MBOAT"/>
    <property type="match status" value="1"/>
</dbReference>
<keyword evidence="4 8" id="KW-0812">Transmembrane</keyword>
<accession>A0A1F6LHF1</accession>
<dbReference type="PANTHER" id="PTHR13285:SF18">
    <property type="entry name" value="PROTEIN-CYSTEINE N-PALMITOYLTRANSFERASE RASP"/>
    <property type="match status" value="1"/>
</dbReference>
<dbReference type="InterPro" id="IPR024194">
    <property type="entry name" value="Ac/AlaTfrase_AlgI/DltB"/>
</dbReference>
<feature type="transmembrane region" description="Helical" evidence="8">
    <location>
        <begin position="108"/>
        <end position="133"/>
    </location>
</feature>
<dbReference type="InterPro" id="IPR004299">
    <property type="entry name" value="MBOAT_fam"/>
</dbReference>
<feature type="transmembrane region" description="Helical" evidence="8">
    <location>
        <begin position="332"/>
        <end position="349"/>
    </location>
</feature>
<dbReference type="PIRSF" id="PIRSF016636">
    <property type="entry name" value="AlgI_DltB"/>
    <property type="match status" value="1"/>
</dbReference>
<comment type="caution">
    <text evidence="9">The sequence shown here is derived from an EMBL/GenBank/DDBJ whole genome shotgun (WGS) entry which is preliminary data.</text>
</comment>
<name>A0A1F6LHF1_9BACT</name>
<comment type="similarity">
    <text evidence="2 7">Belongs to the membrane-bound acyltransferase family.</text>
</comment>
<dbReference type="AlphaFoldDB" id="A0A1F6LHF1"/>
<keyword evidence="7 9" id="KW-0012">Acyltransferase</keyword>
<dbReference type="EMBL" id="MFPS01000008">
    <property type="protein sequence ID" value="OGH58852.1"/>
    <property type="molecule type" value="Genomic_DNA"/>
</dbReference>
<feature type="transmembrane region" description="Helical" evidence="8">
    <location>
        <begin position="44"/>
        <end position="67"/>
    </location>
</feature>
<dbReference type="GO" id="GO:0005886">
    <property type="term" value="C:plasma membrane"/>
    <property type="evidence" value="ECO:0007669"/>
    <property type="project" value="UniProtKB-SubCell"/>
</dbReference>
<evidence type="ECO:0000256" key="2">
    <source>
        <dbReference type="ARBA" id="ARBA00010323"/>
    </source>
</evidence>
<organism evidence="9 10">
    <name type="scientific">Candidatus Magasanikbacteria bacterium RIFCSPHIGHO2_01_FULL_33_34</name>
    <dbReference type="NCBI Taxonomy" id="1798671"/>
    <lineage>
        <taxon>Bacteria</taxon>
        <taxon>Candidatus Magasanikiibacteriota</taxon>
    </lineage>
</organism>
<evidence type="ECO:0000256" key="6">
    <source>
        <dbReference type="ARBA" id="ARBA00023136"/>
    </source>
</evidence>